<dbReference type="GO" id="GO:0102482">
    <property type="term" value="F:5-deoxy-D-glucuronate isomerase activity"/>
    <property type="evidence" value="ECO:0007669"/>
    <property type="project" value="UniProtKB-EC"/>
</dbReference>
<accession>A0A9E2NM58</accession>
<dbReference type="InterPro" id="IPR021120">
    <property type="entry name" value="KduI/IolB_isomerase"/>
</dbReference>
<evidence type="ECO:0000313" key="3">
    <source>
        <dbReference type="Proteomes" id="UP000824229"/>
    </source>
</evidence>
<keyword evidence="1 2" id="KW-0413">Isomerase</keyword>
<dbReference type="PANTHER" id="PTHR39193:SF1">
    <property type="entry name" value="5-DEOXY-GLUCURONATE ISOMERASE"/>
    <property type="match status" value="1"/>
</dbReference>
<dbReference type="EC" id="5.3.1.30" evidence="2"/>
<dbReference type="PANTHER" id="PTHR39193">
    <property type="entry name" value="5-DEOXY-GLUCURONATE ISOMERASE"/>
    <property type="match status" value="1"/>
</dbReference>
<evidence type="ECO:0000313" key="2">
    <source>
        <dbReference type="EMBL" id="MBU3805037.1"/>
    </source>
</evidence>
<dbReference type="GO" id="GO:0008880">
    <property type="term" value="F:glucuronate isomerase activity"/>
    <property type="evidence" value="ECO:0007669"/>
    <property type="project" value="InterPro"/>
</dbReference>
<proteinExistence type="predicted"/>
<protein>
    <submittedName>
        <fullName evidence="2">5-deoxy-glucuronate isomerase</fullName>
        <ecNumber evidence="2">5.3.1.30</ecNumber>
    </submittedName>
</protein>
<name>A0A9E2NM58_9FIRM</name>
<evidence type="ECO:0000256" key="1">
    <source>
        <dbReference type="ARBA" id="ARBA00023235"/>
    </source>
</evidence>
<dbReference type="InterPro" id="IPR024203">
    <property type="entry name" value="Deoxy-glucuronate_isom_IolB"/>
</dbReference>
<organism evidence="2 3">
    <name type="scientific">Candidatus Cellulosilyticum pullistercoris</name>
    <dbReference type="NCBI Taxonomy" id="2838521"/>
    <lineage>
        <taxon>Bacteria</taxon>
        <taxon>Bacillati</taxon>
        <taxon>Bacillota</taxon>
        <taxon>Clostridia</taxon>
        <taxon>Lachnospirales</taxon>
        <taxon>Cellulosilyticaceae</taxon>
        <taxon>Cellulosilyticum</taxon>
    </lineage>
</organism>
<dbReference type="GO" id="GO:0019310">
    <property type="term" value="P:inositol catabolic process"/>
    <property type="evidence" value="ECO:0007669"/>
    <property type="project" value="InterPro"/>
</dbReference>
<dbReference type="Pfam" id="PF04962">
    <property type="entry name" value="KduI"/>
    <property type="match status" value="1"/>
</dbReference>
<reference evidence="2" key="1">
    <citation type="journal article" date="2021" name="PeerJ">
        <title>Extensive microbial diversity within the chicken gut microbiome revealed by metagenomics and culture.</title>
        <authorList>
            <person name="Gilroy R."/>
            <person name="Ravi A."/>
            <person name="Getino M."/>
            <person name="Pursley I."/>
            <person name="Horton D.L."/>
            <person name="Alikhan N.F."/>
            <person name="Baker D."/>
            <person name="Gharbi K."/>
            <person name="Hall N."/>
            <person name="Watson M."/>
            <person name="Adriaenssens E.M."/>
            <person name="Foster-Nyarko E."/>
            <person name="Jarju S."/>
            <person name="Secka A."/>
            <person name="Antonio M."/>
            <person name="Oren A."/>
            <person name="Chaudhuri R.R."/>
            <person name="La Ragione R."/>
            <person name="Hildebrand F."/>
            <person name="Pallen M.J."/>
        </authorList>
    </citation>
    <scope>NUCLEOTIDE SEQUENCE</scope>
    <source>
        <strain evidence="2">B5-657</strain>
    </source>
</reference>
<dbReference type="InterPro" id="IPR011051">
    <property type="entry name" value="RmlC_Cupin_sf"/>
</dbReference>
<dbReference type="SUPFAM" id="SSF51182">
    <property type="entry name" value="RmlC-like cupins"/>
    <property type="match status" value="1"/>
</dbReference>
<dbReference type="Gene3D" id="2.60.120.10">
    <property type="entry name" value="Jelly Rolls"/>
    <property type="match status" value="2"/>
</dbReference>
<dbReference type="EMBL" id="JAHLFQ010000231">
    <property type="protein sequence ID" value="MBU3805037.1"/>
    <property type="molecule type" value="Genomic_DNA"/>
</dbReference>
<dbReference type="Proteomes" id="UP000824229">
    <property type="component" value="Unassembled WGS sequence"/>
</dbReference>
<dbReference type="NCBIfam" id="TIGR04378">
    <property type="entry name" value="myo_inos_iolB"/>
    <property type="match status" value="1"/>
</dbReference>
<dbReference type="AlphaFoldDB" id="A0A9E2NM58"/>
<dbReference type="PIRSF" id="PIRSF036628">
    <property type="entry name" value="IolB"/>
    <property type="match status" value="1"/>
</dbReference>
<dbReference type="InterPro" id="IPR014710">
    <property type="entry name" value="RmlC-like_jellyroll"/>
</dbReference>
<gene>
    <name evidence="2" type="primary">iolB</name>
    <name evidence="2" type="ORF">H9872_09820</name>
</gene>
<comment type="caution">
    <text evidence="2">The sequence shown here is derived from an EMBL/GenBank/DDBJ whole genome shotgun (WGS) entry which is preliminary data.</text>
</comment>
<reference evidence="2" key="2">
    <citation type="submission" date="2021-04" db="EMBL/GenBank/DDBJ databases">
        <authorList>
            <person name="Gilroy R."/>
        </authorList>
    </citation>
    <scope>NUCLEOTIDE SEQUENCE</scope>
    <source>
        <strain evidence="2">B5-657</strain>
    </source>
</reference>
<sequence>MKHFYEKQEVKGYQKIVDDAAGLEVIGFDKIYLEPGESIELESGVYELGLVILAGKGDIVAGEFKALDKGQRNDVFSGKPTTIYIPRDTAYSVTAKGYIPLEIGVCKVKADKKYEPFVVEPEEVVTEHRGQLNCQRDVNDIITSKYEGKVDKIVLGETYGCPGQWSSYPSHKHDTDRMPYEVNMEEIYHFKVNPPQGFGIQVMYNDDFSLNESYMVRNDDTIAIKEGYHPVAAAPGYSIYYLWVMAGTSGRKLTPCDDPKHAWVKAVEHMVKY</sequence>